<dbReference type="InterPro" id="IPR011333">
    <property type="entry name" value="SKP1/BTB/POZ_sf"/>
</dbReference>
<dbReference type="OrthoDB" id="45365at2759"/>
<organism evidence="2 3">
    <name type="scientific">Dibothriocephalus latus</name>
    <name type="common">Fish tapeworm</name>
    <name type="synonym">Diphyllobothrium latum</name>
    <dbReference type="NCBI Taxonomy" id="60516"/>
    <lineage>
        <taxon>Eukaryota</taxon>
        <taxon>Metazoa</taxon>
        <taxon>Spiralia</taxon>
        <taxon>Lophotrochozoa</taxon>
        <taxon>Platyhelminthes</taxon>
        <taxon>Cestoda</taxon>
        <taxon>Eucestoda</taxon>
        <taxon>Diphyllobothriidea</taxon>
        <taxon>Diphyllobothriidae</taxon>
        <taxon>Dibothriocephalus</taxon>
    </lineage>
</organism>
<evidence type="ECO:0000259" key="1">
    <source>
        <dbReference type="PROSITE" id="PS50097"/>
    </source>
</evidence>
<dbReference type="CDD" id="cd18186">
    <property type="entry name" value="BTB_POZ_ZBTB_KLHL-like"/>
    <property type="match status" value="1"/>
</dbReference>
<dbReference type="AlphaFoldDB" id="A0A3P7P7K3"/>
<evidence type="ECO:0000313" key="3">
    <source>
        <dbReference type="Proteomes" id="UP000281553"/>
    </source>
</evidence>
<evidence type="ECO:0000313" key="2">
    <source>
        <dbReference type="EMBL" id="VDN14016.1"/>
    </source>
</evidence>
<reference evidence="2 3" key="1">
    <citation type="submission" date="2018-11" db="EMBL/GenBank/DDBJ databases">
        <authorList>
            <consortium name="Pathogen Informatics"/>
        </authorList>
    </citation>
    <scope>NUCLEOTIDE SEQUENCE [LARGE SCALE GENOMIC DNA]</scope>
</reference>
<dbReference type="Gene3D" id="3.30.710.10">
    <property type="entry name" value="Potassium Channel Kv1.1, Chain A"/>
    <property type="match status" value="1"/>
</dbReference>
<accession>A0A3P7P7K3</accession>
<gene>
    <name evidence="2" type="ORF">DILT_LOCUS9847</name>
</gene>
<protein>
    <recommendedName>
        <fullName evidence="1">BTB domain-containing protein</fullName>
    </recommendedName>
</protein>
<dbReference type="PROSITE" id="PS50097">
    <property type="entry name" value="BTB"/>
    <property type="match status" value="1"/>
</dbReference>
<keyword evidence="3" id="KW-1185">Reference proteome</keyword>
<proteinExistence type="predicted"/>
<dbReference type="SUPFAM" id="SSF54695">
    <property type="entry name" value="POZ domain"/>
    <property type="match status" value="1"/>
</dbReference>
<dbReference type="Pfam" id="PF00651">
    <property type="entry name" value="BTB"/>
    <property type="match status" value="1"/>
</dbReference>
<dbReference type="Proteomes" id="UP000281553">
    <property type="component" value="Unassembled WGS sequence"/>
</dbReference>
<sequence length="197" mass="22566">MTNPETQIFEDKLALIRCLPELNSLRVAGKLTDWTIELQGNVRLSAHRVVFACRLPSLSDALCETPKKDQTVLLKWPKISSEVATPFINYLYTGQLEIREANAVATIRNASDRGVGGDFYCRQTACVQHIKATFEASVASYVITQLPPDAVLSLLRADDLRVEAFMREVRWYQVDVRFRYRMQDYDDRLWNTNVECS</sequence>
<dbReference type="InterPro" id="IPR000210">
    <property type="entry name" value="BTB/POZ_dom"/>
</dbReference>
<name>A0A3P7P7K3_DIBLA</name>
<feature type="domain" description="BTB" evidence="1">
    <location>
        <begin position="32"/>
        <end position="100"/>
    </location>
</feature>
<dbReference type="EMBL" id="UYRU01058029">
    <property type="protein sequence ID" value="VDN14016.1"/>
    <property type="molecule type" value="Genomic_DNA"/>
</dbReference>